<sequence length="169" mass="18030">MALELFARQGFEKTSLREIAERLGVTKAALYYHYASKNDLLTALVTPLHEDMDALFARLGDGPVEPRLVFGAYFDVCVRHSGLLLAVLADLGALARIGLVESVLEWRDRLDVLLVGRDAPLPARMGAVMAIGGLQDIAVVLDAEAAAAHREHAVRVALAALAAGASGMD</sequence>
<accession>A0A7Z0EMG6</accession>
<protein>
    <submittedName>
        <fullName evidence="6">AcrR family transcriptional regulator</fullName>
    </submittedName>
</protein>
<dbReference type="SUPFAM" id="SSF46689">
    <property type="entry name" value="Homeodomain-like"/>
    <property type="match status" value="1"/>
</dbReference>
<feature type="DNA-binding region" description="H-T-H motif" evidence="4">
    <location>
        <begin position="15"/>
        <end position="34"/>
    </location>
</feature>
<gene>
    <name evidence="6" type="ORF">HNR10_002147</name>
</gene>
<keyword evidence="1" id="KW-0805">Transcription regulation</keyword>
<comment type="caution">
    <text evidence="6">The sequence shown here is derived from an EMBL/GenBank/DDBJ whole genome shotgun (WGS) entry which is preliminary data.</text>
</comment>
<dbReference type="InterPro" id="IPR001647">
    <property type="entry name" value="HTH_TetR"/>
</dbReference>
<dbReference type="Gene3D" id="1.10.357.10">
    <property type="entry name" value="Tetracycline Repressor, domain 2"/>
    <property type="match status" value="1"/>
</dbReference>
<name>A0A7Z0EMG6_9ACTN</name>
<evidence type="ECO:0000259" key="5">
    <source>
        <dbReference type="PROSITE" id="PS50977"/>
    </source>
</evidence>
<proteinExistence type="predicted"/>
<organism evidence="6 7">
    <name type="scientific">Nocardiopsis aegyptia</name>
    <dbReference type="NCBI Taxonomy" id="220378"/>
    <lineage>
        <taxon>Bacteria</taxon>
        <taxon>Bacillati</taxon>
        <taxon>Actinomycetota</taxon>
        <taxon>Actinomycetes</taxon>
        <taxon>Streptosporangiales</taxon>
        <taxon>Nocardiopsidaceae</taxon>
        <taxon>Nocardiopsis</taxon>
    </lineage>
</organism>
<evidence type="ECO:0000256" key="3">
    <source>
        <dbReference type="ARBA" id="ARBA00023163"/>
    </source>
</evidence>
<dbReference type="PANTHER" id="PTHR30055:SF234">
    <property type="entry name" value="HTH-TYPE TRANSCRIPTIONAL REGULATOR BETI"/>
    <property type="match status" value="1"/>
</dbReference>
<dbReference type="InterPro" id="IPR050109">
    <property type="entry name" value="HTH-type_TetR-like_transc_reg"/>
</dbReference>
<reference evidence="6 7" key="1">
    <citation type="submission" date="2020-07" db="EMBL/GenBank/DDBJ databases">
        <title>Sequencing the genomes of 1000 actinobacteria strains.</title>
        <authorList>
            <person name="Klenk H.-P."/>
        </authorList>
    </citation>
    <scope>NUCLEOTIDE SEQUENCE [LARGE SCALE GENOMIC DNA]</scope>
    <source>
        <strain evidence="6 7">DSM 44442</strain>
    </source>
</reference>
<dbReference type="InterPro" id="IPR009057">
    <property type="entry name" value="Homeodomain-like_sf"/>
</dbReference>
<dbReference type="GO" id="GO:0000976">
    <property type="term" value="F:transcription cis-regulatory region binding"/>
    <property type="evidence" value="ECO:0007669"/>
    <property type="project" value="TreeGrafter"/>
</dbReference>
<dbReference type="Proteomes" id="UP000572051">
    <property type="component" value="Unassembled WGS sequence"/>
</dbReference>
<evidence type="ECO:0000256" key="4">
    <source>
        <dbReference type="PROSITE-ProRule" id="PRU00335"/>
    </source>
</evidence>
<evidence type="ECO:0000256" key="2">
    <source>
        <dbReference type="ARBA" id="ARBA00023125"/>
    </source>
</evidence>
<dbReference type="AlphaFoldDB" id="A0A7Z0EMG6"/>
<keyword evidence="3" id="KW-0804">Transcription</keyword>
<dbReference type="Pfam" id="PF00440">
    <property type="entry name" value="TetR_N"/>
    <property type="match status" value="1"/>
</dbReference>
<keyword evidence="2 4" id="KW-0238">DNA-binding</keyword>
<evidence type="ECO:0000313" key="7">
    <source>
        <dbReference type="Proteomes" id="UP000572051"/>
    </source>
</evidence>
<dbReference type="PANTHER" id="PTHR30055">
    <property type="entry name" value="HTH-TYPE TRANSCRIPTIONAL REGULATOR RUTR"/>
    <property type="match status" value="1"/>
</dbReference>
<dbReference type="PROSITE" id="PS50977">
    <property type="entry name" value="HTH_TETR_2"/>
    <property type="match status" value="1"/>
</dbReference>
<evidence type="ECO:0000256" key="1">
    <source>
        <dbReference type="ARBA" id="ARBA00023015"/>
    </source>
</evidence>
<evidence type="ECO:0000313" key="6">
    <source>
        <dbReference type="EMBL" id="NYJ34266.1"/>
    </source>
</evidence>
<dbReference type="EMBL" id="JACCFS010000001">
    <property type="protein sequence ID" value="NYJ34266.1"/>
    <property type="molecule type" value="Genomic_DNA"/>
</dbReference>
<dbReference type="GO" id="GO:0003700">
    <property type="term" value="F:DNA-binding transcription factor activity"/>
    <property type="evidence" value="ECO:0007669"/>
    <property type="project" value="TreeGrafter"/>
</dbReference>
<keyword evidence="7" id="KW-1185">Reference proteome</keyword>
<feature type="domain" description="HTH tetR-type" evidence="5">
    <location>
        <begin position="1"/>
        <end position="52"/>
    </location>
</feature>